<dbReference type="Proteomes" id="UP000541136">
    <property type="component" value="Unassembled WGS sequence"/>
</dbReference>
<dbReference type="PANTHER" id="PTHR36837:SF5">
    <property type="entry name" value="POLY-3-HYDROXYBUTYRATE SYNTHASE"/>
    <property type="match status" value="1"/>
</dbReference>
<name>A0A7W9TR43_CASDE</name>
<evidence type="ECO:0000313" key="6">
    <source>
        <dbReference type="EMBL" id="MBB6085154.1"/>
    </source>
</evidence>
<evidence type="ECO:0000313" key="7">
    <source>
        <dbReference type="Proteomes" id="UP000541136"/>
    </source>
</evidence>
<dbReference type="EMBL" id="JACHIB010000020">
    <property type="protein sequence ID" value="MBB6085154.1"/>
    <property type="molecule type" value="Genomic_DNA"/>
</dbReference>
<comment type="subcellular location">
    <subcellularLocation>
        <location evidence="1">Cytoplasm</location>
    </subcellularLocation>
</comment>
<dbReference type="GO" id="GO:0042619">
    <property type="term" value="P:poly-hydroxybutyrate biosynthetic process"/>
    <property type="evidence" value="ECO:0007669"/>
    <property type="project" value="InterPro"/>
</dbReference>
<protein>
    <submittedName>
        <fullName evidence="6">Polyhydroxyalkanoate synthase</fullName>
        <ecNumber evidence="6">2.3.1.-</ecNumber>
    </submittedName>
</protein>
<keyword evidence="3 6" id="KW-0808">Transferase</keyword>
<evidence type="ECO:0000256" key="4">
    <source>
        <dbReference type="ARBA" id="ARBA00023315"/>
    </source>
</evidence>
<evidence type="ECO:0000256" key="1">
    <source>
        <dbReference type="ARBA" id="ARBA00004496"/>
    </source>
</evidence>
<dbReference type="EC" id="2.3.1.-" evidence="6"/>
<dbReference type="InterPro" id="IPR010941">
    <property type="entry name" value="PhaC_N"/>
</dbReference>
<sequence>MADRNSSHRRTPPGVAPAQLASIQSDFTQAWQALLDRFRQGALTPPADRRFASDAWAASPQALFSAHAYLLMADALRRLAQAADLEEAARERLQFSVMQWIEAAAPCNFLASNPDALKALADSGGESLQRGLANLMRDMTRGRITQTDESAFAPGENLAVTPGTVIHENALMQLIQYRPQTAKVRRRPLLMVPPCINKFYILDLQPANSLVQHAVQAGFEVFMVSWRNPLPDDTDGIECKTWDDYVEDGVLRAIEVVRDVTRQPQINALGFCVGGTLLASALAVARARGEDPVAALTLLTTFLDFRETGILDVFVDEQHARAREQQLGAGGLMTAGELATTFSFLRPSELVWNYVGSNYLLGESPRAFDLLAWNADGTNLPGPFFTWYFRNTYLENRLMTGQLRICGEAADLGALDMPAYLYASREDHIVPWTSAYASTRLLRGPLCFVLGESGHIAGVVNPPERGRRGYWSQDRDAALPGDPDAWLEQAAHARGSWWPDWLEWLAGHSEDWRPARRTPGNRKYPAIEPAPGRYVKVKAV</sequence>
<reference evidence="6 7" key="1">
    <citation type="submission" date="2020-08" db="EMBL/GenBank/DDBJ databases">
        <title>Genomic Encyclopedia of Type Strains, Phase IV (KMG-IV): sequencing the most valuable type-strain genomes for metagenomic binning, comparative biology and taxonomic classification.</title>
        <authorList>
            <person name="Goeker M."/>
        </authorList>
    </citation>
    <scope>NUCLEOTIDE SEQUENCE [LARGE SCALE GENOMIC DNA]</scope>
    <source>
        <strain evidence="6 7">DSM 12141</strain>
    </source>
</reference>
<dbReference type="InterPro" id="IPR051321">
    <property type="entry name" value="PHA/PHB_synthase"/>
</dbReference>
<dbReference type="GO" id="GO:0005737">
    <property type="term" value="C:cytoplasm"/>
    <property type="evidence" value="ECO:0007669"/>
    <property type="project" value="UniProtKB-SubCell"/>
</dbReference>
<dbReference type="PANTHER" id="PTHR36837">
    <property type="entry name" value="POLY(3-HYDROXYALKANOATE) POLYMERASE SUBUNIT PHAC"/>
    <property type="match status" value="1"/>
</dbReference>
<dbReference type="AlphaFoldDB" id="A0A7W9TR43"/>
<accession>A0A7W9TR43</accession>
<gene>
    <name evidence="6" type="ORF">HNR28_003207</name>
</gene>
<proteinExistence type="predicted"/>
<evidence type="ECO:0000256" key="2">
    <source>
        <dbReference type="ARBA" id="ARBA00022490"/>
    </source>
</evidence>
<evidence type="ECO:0000256" key="3">
    <source>
        <dbReference type="ARBA" id="ARBA00022679"/>
    </source>
</evidence>
<feature type="domain" description="Poly-beta-hydroxybutyrate polymerase N-terminal" evidence="5">
    <location>
        <begin position="48"/>
        <end position="213"/>
    </location>
</feature>
<dbReference type="GO" id="GO:0016746">
    <property type="term" value="F:acyltransferase activity"/>
    <property type="evidence" value="ECO:0007669"/>
    <property type="project" value="UniProtKB-KW"/>
</dbReference>
<dbReference type="RefSeq" id="WP_151025515.1">
    <property type="nucleotide sequence ID" value="NZ_JACHIB010000020.1"/>
</dbReference>
<organism evidence="6 7">
    <name type="scientific">Castellaniella defragrans</name>
    <name type="common">Alcaligenes defragrans</name>
    <dbReference type="NCBI Taxonomy" id="75697"/>
    <lineage>
        <taxon>Bacteria</taxon>
        <taxon>Pseudomonadati</taxon>
        <taxon>Pseudomonadota</taxon>
        <taxon>Betaproteobacteria</taxon>
        <taxon>Burkholderiales</taxon>
        <taxon>Alcaligenaceae</taxon>
        <taxon>Castellaniella</taxon>
    </lineage>
</organism>
<dbReference type="SUPFAM" id="SSF53474">
    <property type="entry name" value="alpha/beta-Hydrolases"/>
    <property type="match status" value="1"/>
</dbReference>
<dbReference type="Pfam" id="PF07167">
    <property type="entry name" value="PhaC_N"/>
    <property type="match status" value="1"/>
</dbReference>
<dbReference type="Gene3D" id="3.40.50.1820">
    <property type="entry name" value="alpha/beta hydrolase"/>
    <property type="match status" value="1"/>
</dbReference>
<dbReference type="InterPro" id="IPR010963">
    <property type="entry name" value="PHA_synth_I"/>
</dbReference>
<keyword evidence="4 6" id="KW-0012">Acyltransferase</keyword>
<dbReference type="NCBIfam" id="TIGR01838">
    <property type="entry name" value="PHA_synth_I"/>
    <property type="match status" value="1"/>
</dbReference>
<comment type="caution">
    <text evidence="6">The sequence shown here is derived from an EMBL/GenBank/DDBJ whole genome shotgun (WGS) entry which is preliminary data.</text>
</comment>
<evidence type="ECO:0000259" key="5">
    <source>
        <dbReference type="Pfam" id="PF07167"/>
    </source>
</evidence>
<keyword evidence="2" id="KW-0963">Cytoplasm</keyword>
<dbReference type="InterPro" id="IPR029058">
    <property type="entry name" value="AB_hydrolase_fold"/>
</dbReference>